<comment type="pathway">
    <text evidence="2">Lipid metabolism; sphingolipid metabolism.</text>
</comment>
<dbReference type="GO" id="GO:0006666">
    <property type="term" value="P:3-keto-sphinganine metabolic process"/>
    <property type="evidence" value="ECO:0007669"/>
    <property type="project" value="InterPro"/>
</dbReference>
<comment type="catalytic activity">
    <reaction evidence="11">
        <text>sphinganine + NADP(+) = 3-oxosphinganine + NADPH + H(+)</text>
        <dbReference type="Rhea" id="RHEA:22640"/>
        <dbReference type="ChEBI" id="CHEBI:15378"/>
        <dbReference type="ChEBI" id="CHEBI:57783"/>
        <dbReference type="ChEBI" id="CHEBI:57817"/>
        <dbReference type="ChEBI" id="CHEBI:58299"/>
        <dbReference type="ChEBI" id="CHEBI:58349"/>
        <dbReference type="EC" id="1.1.1.102"/>
    </reaction>
    <physiologicalReaction direction="right-to-left" evidence="11">
        <dbReference type="Rhea" id="RHEA:22642"/>
    </physiologicalReaction>
</comment>
<evidence type="ECO:0000256" key="2">
    <source>
        <dbReference type="ARBA" id="ARBA00004760"/>
    </source>
</evidence>
<dbReference type="InParanoid" id="A0A409WXG3"/>
<keyword evidence="13" id="KW-1185">Reference proteome</keyword>
<dbReference type="FunCoup" id="A0A409WXG3">
    <property type="interactions" value="103"/>
</dbReference>
<evidence type="ECO:0000256" key="7">
    <source>
        <dbReference type="ARBA" id="ARBA00023002"/>
    </source>
</evidence>
<keyword evidence="7" id="KW-0560">Oxidoreductase</keyword>
<dbReference type="GO" id="GO:0030148">
    <property type="term" value="P:sphingolipid biosynthetic process"/>
    <property type="evidence" value="ECO:0007669"/>
    <property type="project" value="InterPro"/>
</dbReference>
<dbReference type="OrthoDB" id="10267115at2759"/>
<evidence type="ECO:0000313" key="13">
    <source>
        <dbReference type="Proteomes" id="UP000283269"/>
    </source>
</evidence>
<comment type="pathway">
    <text evidence="3">Sphingolipid metabolism.</text>
</comment>
<keyword evidence="5" id="KW-0521">NADP</keyword>
<dbReference type="InterPro" id="IPR045022">
    <property type="entry name" value="KDSR-like"/>
</dbReference>
<dbReference type="Proteomes" id="UP000283269">
    <property type="component" value="Unassembled WGS sequence"/>
</dbReference>
<dbReference type="InterPro" id="IPR036291">
    <property type="entry name" value="NAD(P)-bd_dom_sf"/>
</dbReference>
<gene>
    <name evidence="12" type="ORF">CVT25_005408</name>
</gene>
<comment type="subcellular location">
    <subcellularLocation>
        <location evidence="1">Endoplasmic reticulum</location>
    </subcellularLocation>
</comment>
<organism evidence="12 13">
    <name type="scientific">Psilocybe cyanescens</name>
    <dbReference type="NCBI Taxonomy" id="93625"/>
    <lineage>
        <taxon>Eukaryota</taxon>
        <taxon>Fungi</taxon>
        <taxon>Dikarya</taxon>
        <taxon>Basidiomycota</taxon>
        <taxon>Agaricomycotina</taxon>
        <taxon>Agaricomycetes</taxon>
        <taxon>Agaricomycetidae</taxon>
        <taxon>Agaricales</taxon>
        <taxon>Agaricineae</taxon>
        <taxon>Strophariaceae</taxon>
        <taxon>Psilocybe</taxon>
    </lineage>
</organism>
<evidence type="ECO:0000256" key="1">
    <source>
        <dbReference type="ARBA" id="ARBA00004240"/>
    </source>
</evidence>
<dbReference type="STRING" id="93625.A0A409WXG3"/>
<dbReference type="Pfam" id="PF00106">
    <property type="entry name" value="adh_short"/>
    <property type="match status" value="1"/>
</dbReference>
<comment type="caution">
    <text evidence="12">The sequence shown here is derived from an EMBL/GenBank/DDBJ whole genome shotgun (WGS) entry which is preliminary data.</text>
</comment>
<name>A0A409WXG3_PSICY</name>
<protein>
    <recommendedName>
        <fullName evidence="9">3-dehydrosphinganine reductase</fullName>
        <ecNumber evidence="9">1.1.1.102</ecNumber>
    </recommendedName>
</protein>
<dbReference type="PANTHER" id="PTHR43550:SF3">
    <property type="entry name" value="3-KETODIHYDROSPHINGOSINE REDUCTASE"/>
    <property type="match status" value="1"/>
</dbReference>
<sequence>MFGLFSQKWNPDGKHVYITGGSSGLGLALAHILAQKGAHISIVARNQTKLDEAIESIEKLRVSPSQIFKAYSLPLDSGSAAAKALETVSDAHGGEAPDAIFTCAGASTPKFFIDMDEKDMVDGMMNAYWLQAWTAWAATKQMVRGGKRGAKIVFVSSTLGYMTFVGYASYSPGKHALRGLADTLNSELKLYGIDVHIYFPGTMFTPGYTEETKTKPEITQTIEGTDGVTAEQAALALYKGMALHYVVGLYSRILGVVNGNYHISGDLITDLFCASTRGAAPRNNWLLEGLYDLVAYIAVPVWRSSVEKQVLAHREEHQTYLAKKGFYS</sequence>
<accession>A0A409WXG3</accession>
<dbReference type="Gene3D" id="3.40.50.720">
    <property type="entry name" value="NAD(P)-binding Rossmann-like Domain"/>
    <property type="match status" value="1"/>
</dbReference>
<evidence type="ECO:0000256" key="6">
    <source>
        <dbReference type="ARBA" id="ARBA00022919"/>
    </source>
</evidence>
<dbReference type="CDD" id="cd08939">
    <property type="entry name" value="KDSR-like_SDR_c"/>
    <property type="match status" value="1"/>
</dbReference>
<dbReference type="EMBL" id="NHYD01003042">
    <property type="protein sequence ID" value="PPQ83161.1"/>
    <property type="molecule type" value="Genomic_DNA"/>
</dbReference>
<evidence type="ECO:0000256" key="4">
    <source>
        <dbReference type="ARBA" id="ARBA00022824"/>
    </source>
</evidence>
<reference evidence="12 13" key="1">
    <citation type="journal article" date="2018" name="Evol. Lett.">
        <title>Horizontal gene cluster transfer increased hallucinogenic mushroom diversity.</title>
        <authorList>
            <person name="Reynolds H.T."/>
            <person name="Vijayakumar V."/>
            <person name="Gluck-Thaler E."/>
            <person name="Korotkin H.B."/>
            <person name="Matheny P.B."/>
            <person name="Slot J.C."/>
        </authorList>
    </citation>
    <scope>NUCLEOTIDE SEQUENCE [LARGE SCALE GENOMIC DNA]</scope>
    <source>
        <strain evidence="12 13">2631</strain>
    </source>
</reference>
<evidence type="ECO:0000256" key="5">
    <source>
        <dbReference type="ARBA" id="ARBA00022857"/>
    </source>
</evidence>
<evidence type="ECO:0000256" key="8">
    <source>
        <dbReference type="ARBA" id="ARBA00023098"/>
    </source>
</evidence>
<dbReference type="GO" id="GO:0005789">
    <property type="term" value="C:endoplasmic reticulum membrane"/>
    <property type="evidence" value="ECO:0007669"/>
    <property type="project" value="TreeGrafter"/>
</dbReference>
<proteinExistence type="predicted"/>
<dbReference type="GO" id="GO:0047560">
    <property type="term" value="F:3-dehydrosphinganine reductase activity"/>
    <property type="evidence" value="ECO:0007669"/>
    <property type="project" value="UniProtKB-EC"/>
</dbReference>
<dbReference type="EC" id="1.1.1.102" evidence="9"/>
<dbReference type="InterPro" id="IPR002347">
    <property type="entry name" value="SDR_fam"/>
</dbReference>
<dbReference type="SUPFAM" id="SSF51735">
    <property type="entry name" value="NAD(P)-binding Rossmann-fold domains"/>
    <property type="match status" value="1"/>
</dbReference>
<keyword evidence="8" id="KW-0443">Lipid metabolism</keyword>
<keyword evidence="6" id="KW-0746">Sphingolipid metabolism</keyword>
<evidence type="ECO:0000256" key="10">
    <source>
        <dbReference type="ARBA" id="ARBA00044737"/>
    </source>
</evidence>
<dbReference type="PANTHER" id="PTHR43550">
    <property type="entry name" value="3-KETODIHYDROSPHINGOSINE REDUCTASE"/>
    <property type="match status" value="1"/>
</dbReference>
<dbReference type="PRINTS" id="PR00081">
    <property type="entry name" value="GDHRDH"/>
</dbReference>
<evidence type="ECO:0000313" key="12">
    <source>
        <dbReference type="EMBL" id="PPQ83161.1"/>
    </source>
</evidence>
<dbReference type="AlphaFoldDB" id="A0A409WXG3"/>
<evidence type="ECO:0000256" key="11">
    <source>
        <dbReference type="ARBA" id="ARBA00048930"/>
    </source>
</evidence>
<comment type="function">
    <text evidence="10">Catalyzes the reduction of 3'-oxosphinganine (3-ketodihydrosphingosine/KDS) to sphinganine (dihydrosphingosine/DHS), the second step of de novo sphingolipid biosynthesis.</text>
</comment>
<evidence type="ECO:0000256" key="3">
    <source>
        <dbReference type="ARBA" id="ARBA00004991"/>
    </source>
</evidence>
<keyword evidence="4" id="KW-0256">Endoplasmic reticulum</keyword>
<evidence type="ECO:0000256" key="9">
    <source>
        <dbReference type="ARBA" id="ARBA00026112"/>
    </source>
</evidence>